<evidence type="ECO:0000313" key="1">
    <source>
        <dbReference type="EMBL" id="AQK54086.1"/>
    </source>
</evidence>
<reference evidence="1" key="1">
    <citation type="submission" date="2015-12" db="EMBL/GenBank/DDBJ databases">
        <title>Update maize B73 reference genome by single molecule sequencing technologies.</title>
        <authorList>
            <consortium name="Maize Genome Sequencing Project"/>
            <person name="Ware D."/>
        </authorList>
    </citation>
    <scope>NUCLEOTIDE SEQUENCE</scope>
    <source>
        <tissue evidence="1">Seedling</tissue>
    </source>
</reference>
<sequence length="64" mass="7132">MLIVCILVTRLHAAGYDDLPRMMLARSSWSLATRRTRRLHGAKMSVIGMSQTPNASINIAVFCE</sequence>
<gene>
    <name evidence="1" type="ORF">ZEAMMB73_Zm00001d051349</name>
</gene>
<accession>A0A1D6Q6E8</accession>
<proteinExistence type="predicted"/>
<dbReference type="EMBL" id="CM000780">
    <property type="protein sequence ID" value="AQK54086.1"/>
    <property type="molecule type" value="Genomic_DNA"/>
</dbReference>
<name>A0A1D6Q6E8_MAIZE</name>
<protein>
    <submittedName>
        <fullName evidence="1">Uncharacterized protein</fullName>
    </submittedName>
</protein>
<organism evidence="1">
    <name type="scientific">Zea mays</name>
    <name type="common">Maize</name>
    <dbReference type="NCBI Taxonomy" id="4577"/>
    <lineage>
        <taxon>Eukaryota</taxon>
        <taxon>Viridiplantae</taxon>
        <taxon>Streptophyta</taxon>
        <taxon>Embryophyta</taxon>
        <taxon>Tracheophyta</taxon>
        <taxon>Spermatophyta</taxon>
        <taxon>Magnoliopsida</taxon>
        <taxon>Liliopsida</taxon>
        <taxon>Poales</taxon>
        <taxon>Poaceae</taxon>
        <taxon>PACMAD clade</taxon>
        <taxon>Panicoideae</taxon>
        <taxon>Andropogonodae</taxon>
        <taxon>Andropogoneae</taxon>
        <taxon>Tripsacinae</taxon>
        <taxon>Zea</taxon>
    </lineage>
</organism>
<dbReference type="AlphaFoldDB" id="A0A1D6Q6E8"/>